<sequence length="246" mass="28274">MQSNNCLNCGSVLESSSIFCPQCGQKADTHRLNFHHIWHDLVHAFTHADKGIFPLIWQLVFRPGIVAREYVDGKRKRYFNPFTFAFVVVGFASVILIGSGFASFSGGSAMPANPISIFLDKHVNLLIFLNIPLLALFNRLLFRRSGANYSENLVLAAYTSGQRSIFFSMLVAPIWLMFHPPFYPFLAFYLFCWSCYYGWACTQFYSGRKTVSFFKGMLSTLLTQVVTVILVSVTFYIYFRFFYKRH</sequence>
<dbReference type="Proteomes" id="UP000515344">
    <property type="component" value="Chromosome"/>
</dbReference>
<accession>A0A7G5XIL6</accession>
<dbReference type="EMBL" id="CP060007">
    <property type="protein sequence ID" value="QNA45319.1"/>
    <property type="molecule type" value="Genomic_DNA"/>
</dbReference>
<feature type="transmembrane region" description="Helical" evidence="1">
    <location>
        <begin position="182"/>
        <end position="205"/>
    </location>
</feature>
<keyword evidence="1" id="KW-1133">Transmembrane helix</keyword>
<dbReference type="AlphaFoldDB" id="A0A7G5XIL6"/>
<reference evidence="3" key="1">
    <citation type="submission" date="2020-08" db="EMBL/GenBank/DDBJ databases">
        <title>Lacibacter sp. S13-6-6 genome sequencing.</title>
        <authorList>
            <person name="Jin L."/>
        </authorList>
    </citation>
    <scope>NUCLEOTIDE SEQUENCE [LARGE SCALE GENOMIC DNA]</scope>
    <source>
        <strain evidence="3">S13-6-6</strain>
    </source>
</reference>
<proteinExistence type="predicted"/>
<feature type="transmembrane region" description="Helical" evidence="1">
    <location>
        <begin position="153"/>
        <end position="176"/>
    </location>
</feature>
<dbReference type="KEGG" id="lacs:H4075_03695"/>
<dbReference type="Pfam" id="PF12412">
    <property type="entry name" value="DUF3667"/>
    <property type="match status" value="1"/>
</dbReference>
<keyword evidence="1" id="KW-0472">Membrane</keyword>
<protein>
    <submittedName>
        <fullName evidence="2">DUF3667 domain-containing protein</fullName>
    </submittedName>
</protein>
<feature type="transmembrane region" description="Helical" evidence="1">
    <location>
        <begin position="217"/>
        <end position="239"/>
    </location>
</feature>
<gene>
    <name evidence="2" type="ORF">H4075_03695</name>
</gene>
<evidence type="ECO:0000313" key="2">
    <source>
        <dbReference type="EMBL" id="QNA45319.1"/>
    </source>
</evidence>
<keyword evidence="1" id="KW-0812">Transmembrane</keyword>
<evidence type="ECO:0000256" key="1">
    <source>
        <dbReference type="SAM" id="Phobius"/>
    </source>
</evidence>
<evidence type="ECO:0000313" key="3">
    <source>
        <dbReference type="Proteomes" id="UP000515344"/>
    </source>
</evidence>
<dbReference type="RefSeq" id="WP_182804265.1">
    <property type="nucleotide sequence ID" value="NZ_CP060007.1"/>
</dbReference>
<feature type="transmembrane region" description="Helical" evidence="1">
    <location>
        <begin position="122"/>
        <end position="141"/>
    </location>
</feature>
<organism evidence="2 3">
    <name type="scientific">Lacibacter sediminis</name>
    <dbReference type="NCBI Taxonomy" id="2760713"/>
    <lineage>
        <taxon>Bacteria</taxon>
        <taxon>Pseudomonadati</taxon>
        <taxon>Bacteroidota</taxon>
        <taxon>Chitinophagia</taxon>
        <taxon>Chitinophagales</taxon>
        <taxon>Chitinophagaceae</taxon>
        <taxon>Lacibacter</taxon>
    </lineage>
</organism>
<keyword evidence="3" id="KW-1185">Reference proteome</keyword>
<name>A0A7G5XIL6_9BACT</name>
<dbReference type="InterPro" id="IPR022134">
    <property type="entry name" value="DUF3667"/>
</dbReference>
<feature type="transmembrane region" description="Helical" evidence="1">
    <location>
        <begin position="78"/>
        <end position="102"/>
    </location>
</feature>